<dbReference type="Proteomes" id="UP000290560">
    <property type="component" value="Unassembled WGS sequence"/>
</dbReference>
<dbReference type="EMBL" id="KV876146">
    <property type="protein sequence ID" value="RZR74192.1"/>
    <property type="molecule type" value="Genomic_DNA"/>
</dbReference>
<reference evidence="1" key="1">
    <citation type="journal article" date="2018" name="Data Brief">
        <title>Genome sequence data from 17 accessions of Ensete ventricosum, a staple food crop for millions in Ethiopia.</title>
        <authorList>
            <person name="Yemataw Z."/>
            <person name="Muzemil S."/>
            <person name="Ambachew D."/>
            <person name="Tripathi L."/>
            <person name="Tesfaye K."/>
            <person name="Chala A."/>
            <person name="Farbos A."/>
            <person name="O'Neill P."/>
            <person name="Moore K."/>
            <person name="Grant M."/>
            <person name="Studholme D.J."/>
        </authorList>
    </citation>
    <scope>NUCLEOTIDE SEQUENCE [LARGE SCALE GENOMIC DNA]</scope>
    <source>
        <tissue evidence="1">Leaf</tissue>
    </source>
</reference>
<dbReference type="AlphaFoldDB" id="A0A445MIU0"/>
<protein>
    <submittedName>
        <fullName evidence="1">Uncharacterized protein</fullName>
    </submittedName>
</protein>
<organism evidence="1">
    <name type="scientific">Ensete ventricosum</name>
    <name type="common">Abyssinian banana</name>
    <name type="synonym">Musa ensete</name>
    <dbReference type="NCBI Taxonomy" id="4639"/>
    <lineage>
        <taxon>Eukaryota</taxon>
        <taxon>Viridiplantae</taxon>
        <taxon>Streptophyta</taxon>
        <taxon>Embryophyta</taxon>
        <taxon>Tracheophyta</taxon>
        <taxon>Spermatophyta</taxon>
        <taxon>Magnoliopsida</taxon>
        <taxon>Liliopsida</taxon>
        <taxon>Zingiberales</taxon>
        <taxon>Musaceae</taxon>
        <taxon>Ensete</taxon>
    </lineage>
</organism>
<accession>A0A445MIU0</accession>
<sequence>MQPRVLAAWAILEATVSWPLEVTLRLGTPSHKGCFRWPSDKSNIPGKIGYGQFTHYSGWFTHRQPLVVTRNLWYGRLTHHLSDLPANTCWPLFGFYGLTMIGAMELQPDDGPRSSLSIGSRFGRYSGISLEFARRFIEGIRKLVGNMSGDHRKKTIELIARMQEATGLAGVFKPPILRNLGTFGG</sequence>
<gene>
    <name evidence="1" type="ORF">BHM03_00033385</name>
</gene>
<proteinExistence type="predicted"/>
<evidence type="ECO:0000313" key="1">
    <source>
        <dbReference type="EMBL" id="RZR74192.1"/>
    </source>
</evidence>
<name>A0A445MIU0_ENSVE</name>